<dbReference type="OrthoDB" id="346922at2759"/>
<evidence type="ECO:0000313" key="5">
    <source>
        <dbReference type="Proteomes" id="UP000018201"/>
    </source>
</evidence>
<feature type="compositionally biased region" description="Polar residues" evidence="1">
    <location>
        <begin position="276"/>
        <end position="296"/>
    </location>
</feature>
<dbReference type="AlphaFoldDB" id="U6H6F5"/>
<reference evidence="4" key="2">
    <citation type="submission" date="2013-10" db="EMBL/GenBank/DDBJ databases">
        <authorList>
            <person name="Aslett M."/>
        </authorList>
    </citation>
    <scope>NUCLEOTIDE SEQUENCE [LARGE SCALE GENOMIC DNA]</scope>
    <source>
        <strain evidence="4">Houghton</strain>
    </source>
</reference>
<proteinExistence type="predicted"/>
<reference evidence="4" key="1">
    <citation type="submission" date="2013-10" db="EMBL/GenBank/DDBJ databases">
        <title>Genomic analysis of the causative agents of coccidiosis in chickens.</title>
        <authorList>
            <person name="Reid A.J."/>
            <person name="Blake D."/>
            <person name="Billington K."/>
            <person name="Browne H."/>
            <person name="Dunn M."/>
            <person name="Hung S."/>
            <person name="Kawahara F."/>
            <person name="Miranda-Saavedra D."/>
            <person name="Mourier T."/>
            <person name="Nagra H."/>
            <person name="Otto T.D."/>
            <person name="Rawlings N."/>
            <person name="Sanchez A."/>
            <person name="Sanders M."/>
            <person name="Subramaniam C."/>
            <person name="Tay Y."/>
            <person name="Dear P."/>
            <person name="Doerig C."/>
            <person name="Gruber A."/>
            <person name="Parkinson J."/>
            <person name="Shirley M."/>
            <person name="Wan K.L."/>
            <person name="Berriman M."/>
            <person name="Tomley F."/>
            <person name="Pain A."/>
        </authorList>
    </citation>
    <scope>NUCLEOTIDE SEQUENCE [LARGE SCALE GENOMIC DNA]</scope>
    <source>
        <strain evidence="4">Houghton</strain>
    </source>
</reference>
<dbReference type="VEuPathDB" id="ToxoDB:EPH_0076170"/>
<dbReference type="Proteomes" id="UP000018201">
    <property type="component" value="Unassembled WGS sequence"/>
</dbReference>
<organism evidence="4 5">
    <name type="scientific">Eimeria praecox</name>
    <dbReference type="NCBI Taxonomy" id="51316"/>
    <lineage>
        <taxon>Eukaryota</taxon>
        <taxon>Sar</taxon>
        <taxon>Alveolata</taxon>
        <taxon>Apicomplexa</taxon>
        <taxon>Conoidasida</taxon>
        <taxon>Coccidia</taxon>
        <taxon>Eucoccidiorida</taxon>
        <taxon>Eimeriorina</taxon>
        <taxon>Eimeriidae</taxon>
        <taxon>Eimeria</taxon>
    </lineage>
</organism>
<evidence type="ECO:0000256" key="2">
    <source>
        <dbReference type="SAM" id="Phobius"/>
    </source>
</evidence>
<evidence type="ECO:0000313" key="4">
    <source>
        <dbReference type="EMBL" id="CDI87492.1"/>
    </source>
</evidence>
<feature type="signal peptide" evidence="3">
    <location>
        <begin position="1"/>
        <end position="22"/>
    </location>
</feature>
<name>U6H6F5_9EIME</name>
<feature type="region of interest" description="Disordered" evidence="1">
    <location>
        <begin position="268"/>
        <end position="296"/>
    </location>
</feature>
<keyword evidence="5" id="KW-1185">Reference proteome</keyword>
<keyword evidence="3" id="KW-0732">Signal</keyword>
<sequence>MKLFRLSSFVTVGAISLAFASAKEGHQRPNGDRNPTLGNADGFQDEMKLYLLDTPQRLPRGLDLMEPSSAATAESNMQVLLGVLDNKEMLQALDASLIINWLAQTYARFDEFFGHMEGNRRPLAPLQELLTSGQEHRLTHLQRMCGTVLGSQRKKAKLVPNILSLPREQFSRRSLLVGLPRISCDLMTQATFALHLAELHAIEHINNLQQMLPPEGMEYSLPLELYGGGRINFQRLCMGFRANHDAEVPLDTPCVYDDTVLASLEASAENRDASATEETSLLESAPAQQEQGDASSKVSNQNAELDFLLLNLRGGDFKAAAHILGKDSGPCKRSALCRKAVRKLGSRAATAHEESISCSSAWQKAVWDKELHCKSKLISLHCAALEGLFGIFDNGLIGSIGDLLNSTTKEAACGSASGKCPKNAVAKQSPFKIVGKQPTVISRFLPRGPVGEGIFRIFFLLSGNKWKNSKELISCADGVDNIFRNVAALVSERATSALFSRWLPHTVRKLVKKYLGRKYSRRHFRFLSSKLPSGFYMKLRSCVNVLVHPLVFVHLNQLASTGSELSGARSRAGGLSERLDDVIAETATQGLPQQLKKKLQAGETTTVKDFSGINFAHVNPPKPKTWQEYLKVELQDSLVNWLMKPGSTERIEHECRGGRGSNIVALVRDSLDLLKNSDTENLTLIGKLVSPRDTSVGRPLRLNSLLRKLLRFPPYKAQHHSFVAISVRIPEALELVRALVDVYTQNKGVFENQEVFVEAVIDLFAHFEEKNRMAAGGPLGASSFGMVLMGGDIGLRLFDQMLPSKHKRMLKKAQYGSPTVFTSQMQLTGSLLSASGHYGLGMFLHAQSVYFGLMIKQWINKRTEDRIREIISWLTLGLFFASSLIQVTEGVTEIASTGNETGQASMTTGCPPIGLCMDDSGNAFVGNPTGSPALTALQAIMKTGIMASIAILAGPLIAVYNVAVSQFRILSRLEMAIGNTCKQLVSRLAKSDAITNIKKLFATKQDRKKLRDAASAKKRASLGDEVEQSLTAFFQGHDKQRCQL</sequence>
<feature type="chain" id="PRO_5004671322" evidence="3">
    <location>
        <begin position="23"/>
        <end position="1044"/>
    </location>
</feature>
<keyword evidence="2" id="KW-1133">Transmembrane helix</keyword>
<accession>U6H6F5</accession>
<gene>
    <name evidence="4" type="ORF">EPH_0076170</name>
</gene>
<evidence type="ECO:0000256" key="3">
    <source>
        <dbReference type="SAM" id="SignalP"/>
    </source>
</evidence>
<keyword evidence="2" id="KW-0812">Transmembrane</keyword>
<keyword evidence="2" id="KW-0472">Membrane</keyword>
<dbReference type="EMBL" id="HG697605">
    <property type="protein sequence ID" value="CDI87492.1"/>
    <property type="molecule type" value="Genomic_DNA"/>
</dbReference>
<protein>
    <submittedName>
        <fullName evidence="4">Uncharacterized protein</fullName>
    </submittedName>
</protein>
<evidence type="ECO:0000256" key="1">
    <source>
        <dbReference type="SAM" id="MobiDB-lite"/>
    </source>
</evidence>
<feature type="transmembrane region" description="Helical" evidence="2">
    <location>
        <begin position="944"/>
        <end position="963"/>
    </location>
</feature>